<feature type="region of interest" description="Disordered" evidence="3">
    <location>
        <begin position="1"/>
        <end position="80"/>
    </location>
</feature>
<feature type="non-terminal residue" evidence="5">
    <location>
        <position position="1"/>
    </location>
</feature>
<dbReference type="InterPro" id="IPR050936">
    <property type="entry name" value="AP-1-like"/>
</dbReference>
<dbReference type="STRING" id="1314800.A0A1B7N690"/>
<feature type="compositionally biased region" description="Basic and acidic residues" evidence="3">
    <location>
        <begin position="63"/>
        <end position="80"/>
    </location>
</feature>
<protein>
    <recommendedName>
        <fullName evidence="4">BZIP domain-containing protein</fullName>
    </recommendedName>
</protein>
<evidence type="ECO:0000259" key="4">
    <source>
        <dbReference type="PROSITE" id="PS00036"/>
    </source>
</evidence>
<dbReference type="GO" id="GO:0001228">
    <property type="term" value="F:DNA-binding transcription activator activity, RNA polymerase II-specific"/>
    <property type="evidence" value="ECO:0007669"/>
    <property type="project" value="TreeGrafter"/>
</dbReference>
<evidence type="ECO:0000313" key="6">
    <source>
        <dbReference type="Proteomes" id="UP000092154"/>
    </source>
</evidence>
<dbReference type="AlphaFoldDB" id="A0A1B7N690"/>
<reference evidence="5 6" key="1">
    <citation type="submission" date="2016-06" db="EMBL/GenBank/DDBJ databases">
        <title>Comparative genomics of the ectomycorrhizal sister species Rhizopogon vinicolor and Rhizopogon vesiculosus (Basidiomycota: Boletales) reveals a divergence of the mating type B locus.</title>
        <authorList>
            <consortium name="DOE Joint Genome Institute"/>
            <person name="Mujic A.B."/>
            <person name="Kuo A."/>
            <person name="Tritt A."/>
            <person name="Lipzen A."/>
            <person name="Chen C."/>
            <person name="Johnson J."/>
            <person name="Sharma A."/>
            <person name="Barry K."/>
            <person name="Grigoriev I.V."/>
            <person name="Spatafora J.W."/>
        </authorList>
    </citation>
    <scope>NUCLEOTIDE SEQUENCE [LARGE SCALE GENOMIC DNA]</scope>
    <source>
        <strain evidence="5 6">AM-OR11-026</strain>
    </source>
</reference>
<dbReference type="InParanoid" id="A0A1B7N690"/>
<dbReference type="EMBL" id="KV448214">
    <property type="protein sequence ID" value="OAX40368.1"/>
    <property type="molecule type" value="Genomic_DNA"/>
</dbReference>
<organism evidence="5 6">
    <name type="scientific">Rhizopogon vinicolor AM-OR11-026</name>
    <dbReference type="NCBI Taxonomy" id="1314800"/>
    <lineage>
        <taxon>Eukaryota</taxon>
        <taxon>Fungi</taxon>
        <taxon>Dikarya</taxon>
        <taxon>Basidiomycota</taxon>
        <taxon>Agaricomycotina</taxon>
        <taxon>Agaricomycetes</taxon>
        <taxon>Agaricomycetidae</taxon>
        <taxon>Boletales</taxon>
        <taxon>Suillineae</taxon>
        <taxon>Rhizopogonaceae</taxon>
        <taxon>Rhizopogon</taxon>
    </lineage>
</organism>
<name>A0A1B7N690_9AGAM</name>
<dbReference type="Proteomes" id="UP000092154">
    <property type="component" value="Unassembled WGS sequence"/>
</dbReference>
<proteinExistence type="predicted"/>
<dbReference type="Pfam" id="PF00170">
    <property type="entry name" value="bZIP_1"/>
    <property type="match status" value="1"/>
</dbReference>
<dbReference type="GO" id="GO:0090575">
    <property type="term" value="C:RNA polymerase II transcription regulator complex"/>
    <property type="evidence" value="ECO:0007669"/>
    <property type="project" value="TreeGrafter"/>
</dbReference>
<dbReference type="InterPro" id="IPR004827">
    <property type="entry name" value="bZIP"/>
</dbReference>
<evidence type="ECO:0000313" key="5">
    <source>
        <dbReference type="EMBL" id="OAX40368.1"/>
    </source>
</evidence>
<accession>A0A1B7N690</accession>
<evidence type="ECO:0000256" key="1">
    <source>
        <dbReference type="ARBA" id="ARBA00004123"/>
    </source>
</evidence>
<dbReference type="PANTHER" id="PTHR40621:SF6">
    <property type="entry name" value="AP-1-LIKE TRANSCRIPTION FACTOR YAP1-RELATED"/>
    <property type="match status" value="1"/>
</dbReference>
<dbReference type="SUPFAM" id="SSF57959">
    <property type="entry name" value="Leucine zipper domain"/>
    <property type="match status" value="1"/>
</dbReference>
<gene>
    <name evidence="5" type="ORF">K503DRAFT_662118</name>
</gene>
<keyword evidence="2" id="KW-0539">Nucleus</keyword>
<dbReference type="PROSITE" id="PS00036">
    <property type="entry name" value="BZIP_BASIC"/>
    <property type="match status" value="1"/>
</dbReference>
<comment type="subcellular location">
    <subcellularLocation>
        <location evidence="1">Nucleus</location>
    </subcellularLocation>
</comment>
<sequence length="127" mass="14147">PPPHGHHPPPMPIYFSGPGGPEYGAPPPHPSPGEPPASQIEGQPGSDSQGEQKVNGRPLSQTKRAEQNRKAQRAFRERRDQHVKALESRSQLLDAALASADEANRRWEECRALNDRLRDDITHLREE</sequence>
<dbReference type="CDD" id="cd14688">
    <property type="entry name" value="bZIP_YAP"/>
    <property type="match status" value="1"/>
</dbReference>
<feature type="compositionally biased region" description="Pro residues" evidence="3">
    <location>
        <begin position="24"/>
        <end position="35"/>
    </location>
</feature>
<dbReference type="Gene3D" id="1.20.5.170">
    <property type="match status" value="1"/>
</dbReference>
<feature type="non-terminal residue" evidence="5">
    <location>
        <position position="127"/>
    </location>
</feature>
<dbReference type="PANTHER" id="PTHR40621">
    <property type="entry name" value="TRANSCRIPTION FACTOR KAPC-RELATED"/>
    <property type="match status" value="1"/>
</dbReference>
<keyword evidence="6" id="KW-1185">Reference proteome</keyword>
<dbReference type="OrthoDB" id="2593073at2759"/>
<dbReference type="InterPro" id="IPR046347">
    <property type="entry name" value="bZIP_sf"/>
</dbReference>
<dbReference type="GO" id="GO:0000976">
    <property type="term" value="F:transcription cis-regulatory region binding"/>
    <property type="evidence" value="ECO:0007669"/>
    <property type="project" value="InterPro"/>
</dbReference>
<feature type="compositionally biased region" description="Polar residues" evidence="3">
    <location>
        <begin position="45"/>
        <end position="62"/>
    </location>
</feature>
<feature type="domain" description="BZIP" evidence="4">
    <location>
        <begin position="63"/>
        <end position="78"/>
    </location>
</feature>
<evidence type="ECO:0000256" key="2">
    <source>
        <dbReference type="ARBA" id="ARBA00023242"/>
    </source>
</evidence>
<evidence type="ECO:0000256" key="3">
    <source>
        <dbReference type="SAM" id="MobiDB-lite"/>
    </source>
</evidence>